<name>A0A1M7PTT1_9BACT</name>
<evidence type="ECO:0000256" key="7">
    <source>
        <dbReference type="ARBA" id="ARBA00023237"/>
    </source>
</evidence>
<keyword evidence="11" id="KW-1185">Reference proteome</keyword>
<dbReference type="InterPro" id="IPR013784">
    <property type="entry name" value="Carb-bd-like_fold"/>
</dbReference>
<evidence type="ECO:0000256" key="5">
    <source>
        <dbReference type="ARBA" id="ARBA00022729"/>
    </source>
</evidence>
<evidence type="ECO:0000256" key="8">
    <source>
        <dbReference type="PROSITE-ProRule" id="PRU01360"/>
    </source>
</evidence>
<dbReference type="PROSITE" id="PS52016">
    <property type="entry name" value="TONB_DEPENDENT_REC_3"/>
    <property type="match status" value="1"/>
</dbReference>
<evidence type="ECO:0000256" key="1">
    <source>
        <dbReference type="ARBA" id="ARBA00004571"/>
    </source>
</evidence>
<dbReference type="EMBL" id="FRCY01000010">
    <property type="protein sequence ID" value="SHN20803.1"/>
    <property type="molecule type" value="Genomic_DNA"/>
</dbReference>
<protein>
    <submittedName>
        <fullName evidence="10">Outer membrane receptor proteins, mostly Fe transport</fullName>
    </submittedName>
</protein>
<dbReference type="GO" id="GO:0009279">
    <property type="term" value="C:cell outer membrane"/>
    <property type="evidence" value="ECO:0007669"/>
    <property type="project" value="UniProtKB-SubCell"/>
</dbReference>
<keyword evidence="6 8" id="KW-0472">Membrane</keyword>
<dbReference type="InterPro" id="IPR037066">
    <property type="entry name" value="Plug_dom_sf"/>
</dbReference>
<reference evidence="10 11" key="1">
    <citation type="submission" date="2016-11" db="EMBL/GenBank/DDBJ databases">
        <authorList>
            <person name="Jaros S."/>
            <person name="Januszkiewicz K."/>
            <person name="Wedrychowicz H."/>
        </authorList>
    </citation>
    <scope>NUCLEOTIDE SEQUENCE [LARGE SCALE GENOMIC DNA]</scope>
    <source>
        <strain evidence="10 11">CGMCC 1.6102</strain>
    </source>
</reference>
<organism evidence="10 11">
    <name type="scientific">Cyclobacterium lianum</name>
    <dbReference type="NCBI Taxonomy" id="388280"/>
    <lineage>
        <taxon>Bacteria</taxon>
        <taxon>Pseudomonadati</taxon>
        <taxon>Bacteroidota</taxon>
        <taxon>Cytophagia</taxon>
        <taxon>Cytophagales</taxon>
        <taxon>Cyclobacteriaceae</taxon>
        <taxon>Cyclobacterium</taxon>
    </lineage>
</organism>
<comment type="similarity">
    <text evidence="8">Belongs to the TonB-dependent receptor family.</text>
</comment>
<dbReference type="SUPFAM" id="SSF49452">
    <property type="entry name" value="Starch-binding domain-like"/>
    <property type="match status" value="1"/>
</dbReference>
<keyword evidence="3 8" id="KW-1134">Transmembrane beta strand</keyword>
<sequence length="821" mass="90982">MQIYLFRLNLNNREAILIKMKAIFTALLLLVLLPANAQEAFGTLSGTVKIASGEALPYATVFIEDIDRGVLTDELGSFSFSNVPLGKHRLVVSHIGFEPDFKSIEIHSGSIKAEIGFTLEESEDTLNEVIVRGKTSATELETEGFAVNVIDTKQASLRNIQTNELLNTTVGVKIRQNGGLGADVNYMLNGLSGSAVRIFIDGIPISAYGNSFNLNSIPPAMIKQIEVYKGVVPGHLADDALGGAINIVLQNATQSNVNASVSYGSFNTMQSSVNGMYRFKKSGLTVKGSLFHNYSDNDYKVSGRSIVVTGIGGVQTPVTARRFNDAYRSTGGMVQIGYTDVKWADRFLVGFTGSNDYKEVQHGAFMTIMPYKGRFLESDAMLANLAFQKKGLLTKGLDLNVTGLAGKRNRIVSDTQPWAYNWNGERAIDFRGNEYMYSWKSQQEGGPTLAKINRNVASIRTGLSYSINNHHKVLLNHVYSGIDRVDTDELRSLLENSFRGTRDLQKNIVSATYELTGLDDKLRANVFGKYYQQLTVNTDPEINEASNEIEDDITSANIKNEGYGATVSYAVFPTLTVLASAEKAIRLPNESEVFGNDGDNVVANPGIRPELSNNYNLGFRLGTISLHQHDFTISTNLFTRNIRDRIGLPIETSLNINDETILYENQGNGTSQGFDAQLDYINNNNFGLNFNISRFDLKVVNRGVEIDVPNTPFFTMNGGLRYSFKGLIQKNSQLNLFYSMYFTDEFSYLVPQGSNTVGDEFFSVPQQVAQDLGLSYVFPANKLVLSFDIKNLFDERLFDNMSVQKPGRAFYLKLNYSINDY</sequence>
<proteinExistence type="inferred from homology"/>
<dbReference type="PANTHER" id="PTHR30069">
    <property type="entry name" value="TONB-DEPENDENT OUTER MEMBRANE RECEPTOR"/>
    <property type="match status" value="1"/>
</dbReference>
<evidence type="ECO:0000256" key="3">
    <source>
        <dbReference type="ARBA" id="ARBA00022452"/>
    </source>
</evidence>
<dbReference type="PANTHER" id="PTHR30069:SF29">
    <property type="entry name" value="HEMOGLOBIN AND HEMOGLOBIN-HAPTOGLOBIN-BINDING PROTEIN 1-RELATED"/>
    <property type="match status" value="1"/>
</dbReference>
<dbReference type="STRING" id="388280.SAMN04488057_110136"/>
<dbReference type="Proteomes" id="UP000184513">
    <property type="component" value="Unassembled WGS sequence"/>
</dbReference>
<keyword evidence="7 8" id="KW-0998">Cell outer membrane</keyword>
<evidence type="ECO:0000313" key="10">
    <source>
        <dbReference type="EMBL" id="SHN20803.1"/>
    </source>
</evidence>
<evidence type="ECO:0000259" key="9">
    <source>
        <dbReference type="Pfam" id="PF07715"/>
    </source>
</evidence>
<dbReference type="Pfam" id="PF07715">
    <property type="entry name" value="Plug"/>
    <property type="match status" value="1"/>
</dbReference>
<comment type="subcellular location">
    <subcellularLocation>
        <location evidence="1 8">Cell outer membrane</location>
        <topology evidence="1 8">Multi-pass membrane protein</topology>
    </subcellularLocation>
</comment>
<dbReference type="Gene3D" id="2.60.40.1120">
    <property type="entry name" value="Carboxypeptidase-like, regulatory domain"/>
    <property type="match status" value="1"/>
</dbReference>
<dbReference type="AlphaFoldDB" id="A0A1M7PTT1"/>
<dbReference type="InterPro" id="IPR036942">
    <property type="entry name" value="Beta-barrel_TonB_sf"/>
</dbReference>
<evidence type="ECO:0000313" key="11">
    <source>
        <dbReference type="Proteomes" id="UP000184513"/>
    </source>
</evidence>
<dbReference type="Pfam" id="PF13715">
    <property type="entry name" value="CarbopepD_reg_2"/>
    <property type="match status" value="1"/>
</dbReference>
<dbReference type="InterPro" id="IPR012910">
    <property type="entry name" value="Plug_dom"/>
</dbReference>
<gene>
    <name evidence="10" type="ORF">SAMN04488057_110136</name>
</gene>
<keyword evidence="2 8" id="KW-0813">Transport</keyword>
<keyword evidence="4 8" id="KW-0812">Transmembrane</keyword>
<dbReference type="InterPro" id="IPR039426">
    <property type="entry name" value="TonB-dep_rcpt-like"/>
</dbReference>
<dbReference type="Gene3D" id="2.170.130.10">
    <property type="entry name" value="TonB-dependent receptor, plug domain"/>
    <property type="match status" value="1"/>
</dbReference>
<dbReference type="Gene3D" id="2.40.170.20">
    <property type="entry name" value="TonB-dependent receptor, beta-barrel domain"/>
    <property type="match status" value="1"/>
</dbReference>
<accession>A0A1M7PTT1</accession>
<dbReference type="SUPFAM" id="SSF56935">
    <property type="entry name" value="Porins"/>
    <property type="match status" value="1"/>
</dbReference>
<evidence type="ECO:0000256" key="2">
    <source>
        <dbReference type="ARBA" id="ARBA00022448"/>
    </source>
</evidence>
<keyword evidence="5" id="KW-0732">Signal</keyword>
<evidence type="ECO:0000256" key="6">
    <source>
        <dbReference type="ARBA" id="ARBA00023136"/>
    </source>
</evidence>
<keyword evidence="10" id="KW-0675">Receptor</keyword>
<evidence type="ECO:0000256" key="4">
    <source>
        <dbReference type="ARBA" id="ARBA00022692"/>
    </source>
</evidence>
<dbReference type="GO" id="GO:0015344">
    <property type="term" value="F:siderophore uptake transmembrane transporter activity"/>
    <property type="evidence" value="ECO:0007669"/>
    <property type="project" value="TreeGrafter"/>
</dbReference>
<dbReference type="GO" id="GO:0030246">
    <property type="term" value="F:carbohydrate binding"/>
    <property type="evidence" value="ECO:0007669"/>
    <property type="project" value="InterPro"/>
</dbReference>
<dbReference type="GO" id="GO:0044718">
    <property type="term" value="P:siderophore transmembrane transport"/>
    <property type="evidence" value="ECO:0007669"/>
    <property type="project" value="TreeGrafter"/>
</dbReference>
<feature type="domain" description="TonB-dependent receptor plug" evidence="9">
    <location>
        <begin position="145"/>
        <end position="243"/>
    </location>
</feature>